<protein>
    <recommendedName>
        <fullName evidence="4">Cytochrome b mRNA-processing protein 4</fullName>
    </recommendedName>
</protein>
<evidence type="ECO:0000256" key="1">
    <source>
        <dbReference type="SAM" id="SignalP"/>
    </source>
</evidence>
<keyword evidence="3" id="KW-1185">Reference proteome</keyword>
<feature type="signal peptide" evidence="1">
    <location>
        <begin position="1"/>
        <end position="23"/>
    </location>
</feature>
<proteinExistence type="predicted"/>
<keyword evidence="1" id="KW-0732">Signal</keyword>
<dbReference type="Proteomes" id="UP000311382">
    <property type="component" value="Unassembled WGS sequence"/>
</dbReference>
<dbReference type="OrthoDB" id="5576752at2759"/>
<dbReference type="AlphaFoldDB" id="A0A5C5FWJ9"/>
<sequence length="92" mass="9930">MSGRVPIGSFLLLIGTFTGLAYGLMAATTPSDQQFYDALAPDLKRKVDAQRALKHGAQSELVRESQAQLDAIKKQAQGEGPVWADAVDSRKK</sequence>
<dbReference type="EMBL" id="SOZI01000076">
    <property type="protein sequence ID" value="TNY20091.1"/>
    <property type="molecule type" value="Genomic_DNA"/>
</dbReference>
<gene>
    <name evidence="2" type="ORF">DMC30DRAFT_417272</name>
</gene>
<organism evidence="2 3">
    <name type="scientific">Rhodotorula diobovata</name>
    <dbReference type="NCBI Taxonomy" id="5288"/>
    <lineage>
        <taxon>Eukaryota</taxon>
        <taxon>Fungi</taxon>
        <taxon>Dikarya</taxon>
        <taxon>Basidiomycota</taxon>
        <taxon>Pucciniomycotina</taxon>
        <taxon>Microbotryomycetes</taxon>
        <taxon>Sporidiobolales</taxon>
        <taxon>Sporidiobolaceae</taxon>
        <taxon>Rhodotorula</taxon>
    </lineage>
</organism>
<evidence type="ECO:0008006" key="4">
    <source>
        <dbReference type="Google" id="ProtNLM"/>
    </source>
</evidence>
<dbReference type="STRING" id="5288.A0A5C5FWJ9"/>
<feature type="chain" id="PRO_5022978950" description="Cytochrome b mRNA-processing protein 4" evidence="1">
    <location>
        <begin position="24"/>
        <end position="92"/>
    </location>
</feature>
<evidence type="ECO:0000313" key="2">
    <source>
        <dbReference type="EMBL" id="TNY20091.1"/>
    </source>
</evidence>
<name>A0A5C5FWJ9_9BASI</name>
<evidence type="ECO:0000313" key="3">
    <source>
        <dbReference type="Proteomes" id="UP000311382"/>
    </source>
</evidence>
<reference evidence="2 3" key="1">
    <citation type="submission" date="2019-03" db="EMBL/GenBank/DDBJ databases">
        <title>Rhodosporidium diobovatum UCD-FST 08-225 genome sequencing, assembly, and annotation.</title>
        <authorList>
            <person name="Fakankun I.U."/>
            <person name="Fristensky B."/>
            <person name="Levin D.B."/>
        </authorList>
    </citation>
    <scope>NUCLEOTIDE SEQUENCE [LARGE SCALE GENOMIC DNA]</scope>
    <source>
        <strain evidence="2 3">UCD-FST 08-225</strain>
    </source>
</reference>
<accession>A0A5C5FWJ9</accession>
<comment type="caution">
    <text evidence="2">The sequence shown here is derived from an EMBL/GenBank/DDBJ whole genome shotgun (WGS) entry which is preliminary data.</text>
</comment>